<protein>
    <submittedName>
        <fullName evidence="1">Uncharacterized protein</fullName>
    </submittedName>
</protein>
<accession>X1Q962</accession>
<reference evidence="1" key="1">
    <citation type="journal article" date="2014" name="Front. Microbiol.">
        <title>High frequency of phylogenetically diverse reductive dehalogenase-homologous genes in deep subseafloor sedimentary metagenomes.</title>
        <authorList>
            <person name="Kawai M."/>
            <person name="Futagami T."/>
            <person name="Toyoda A."/>
            <person name="Takaki Y."/>
            <person name="Nishi S."/>
            <person name="Hori S."/>
            <person name="Arai W."/>
            <person name="Tsubouchi T."/>
            <person name="Morono Y."/>
            <person name="Uchiyama I."/>
            <person name="Ito T."/>
            <person name="Fujiyama A."/>
            <person name="Inagaki F."/>
            <person name="Takami H."/>
        </authorList>
    </citation>
    <scope>NUCLEOTIDE SEQUENCE</scope>
    <source>
        <strain evidence="1">Expedition CK06-06</strain>
    </source>
</reference>
<comment type="caution">
    <text evidence="1">The sequence shown here is derived from an EMBL/GenBank/DDBJ whole genome shotgun (WGS) entry which is preliminary data.</text>
</comment>
<feature type="non-terminal residue" evidence="1">
    <location>
        <position position="48"/>
    </location>
</feature>
<sequence>MSEVELTDKQAWIFSHGFYGHWWDFPPYNTREYQQRFKKCMAGYYQVA</sequence>
<proteinExistence type="predicted"/>
<dbReference type="EMBL" id="BARV01044982">
    <property type="protein sequence ID" value="GAI64987.1"/>
    <property type="molecule type" value="Genomic_DNA"/>
</dbReference>
<name>X1Q962_9ZZZZ</name>
<dbReference type="AlphaFoldDB" id="X1Q962"/>
<evidence type="ECO:0000313" key="1">
    <source>
        <dbReference type="EMBL" id="GAI64987.1"/>
    </source>
</evidence>
<gene>
    <name evidence="1" type="ORF">S06H3_66211</name>
</gene>
<organism evidence="1">
    <name type="scientific">marine sediment metagenome</name>
    <dbReference type="NCBI Taxonomy" id="412755"/>
    <lineage>
        <taxon>unclassified sequences</taxon>
        <taxon>metagenomes</taxon>
        <taxon>ecological metagenomes</taxon>
    </lineage>
</organism>